<evidence type="ECO:0000313" key="3">
    <source>
        <dbReference type="Proteomes" id="UP000233556"/>
    </source>
</evidence>
<feature type="region of interest" description="Disordered" evidence="1">
    <location>
        <begin position="173"/>
        <end position="198"/>
    </location>
</feature>
<reference evidence="3" key="2">
    <citation type="submission" date="2017-12" db="EMBL/GenBank/DDBJ databases">
        <title>Genome sequence of the Bar-tailed Godwit (Limosa lapponica baueri).</title>
        <authorList>
            <person name="Lima N.C.B."/>
            <person name="Parody-Merino A.M."/>
            <person name="Battley P.F."/>
            <person name="Fidler A.E."/>
            <person name="Prosdocimi F."/>
        </authorList>
    </citation>
    <scope>NUCLEOTIDE SEQUENCE [LARGE SCALE GENOMIC DNA]</scope>
</reference>
<feature type="compositionally biased region" description="Polar residues" evidence="1">
    <location>
        <begin position="189"/>
        <end position="198"/>
    </location>
</feature>
<dbReference type="AlphaFoldDB" id="A0A2I0TKT4"/>
<organism evidence="2 3">
    <name type="scientific">Limosa lapponica baueri</name>
    <dbReference type="NCBI Taxonomy" id="1758121"/>
    <lineage>
        <taxon>Eukaryota</taxon>
        <taxon>Metazoa</taxon>
        <taxon>Chordata</taxon>
        <taxon>Craniata</taxon>
        <taxon>Vertebrata</taxon>
        <taxon>Euteleostomi</taxon>
        <taxon>Archelosauria</taxon>
        <taxon>Archosauria</taxon>
        <taxon>Dinosauria</taxon>
        <taxon>Saurischia</taxon>
        <taxon>Theropoda</taxon>
        <taxon>Coelurosauria</taxon>
        <taxon>Aves</taxon>
        <taxon>Neognathae</taxon>
        <taxon>Neoaves</taxon>
        <taxon>Charadriiformes</taxon>
        <taxon>Scolopacidae</taxon>
        <taxon>Limosa</taxon>
    </lineage>
</organism>
<sequence>MWCRGRSVDPLPGRGHRMLAAYPNREVSISIHEDVTKERIQKFLGDKPVRVAVENTGTVASLATRSGVTLGTQPGYEERCDPGDPAGTVWPGFGIPISLLCLGAEQSRLLEPAQLTVCLPGQPDPGSLSALLLELQDSISSREVKQGAIARSRVWECSRGECWRPRDRHPYLTKGHSSGPLEKAHHNDTNAMRTQTRL</sequence>
<gene>
    <name evidence="2" type="ORF">llap_15262</name>
</gene>
<reference evidence="3" key="1">
    <citation type="submission" date="2017-11" db="EMBL/GenBank/DDBJ databases">
        <authorList>
            <person name="Lima N.C."/>
            <person name="Parody-Merino A.M."/>
            <person name="Battley P.F."/>
            <person name="Fidler A.E."/>
            <person name="Prosdocimi F."/>
        </authorList>
    </citation>
    <scope>NUCLEOTIDE SEQUENCE [LARGE SCALE GENOMIC DNA]</scope>
</reference>
<protein>
    <submittedName>
        <fullName evidence="2">Uncharacterized protein</fullName>
    </submittedName>
</protein>
<dbReference type="EMBL" id="KZ509111">
    <property type="protein sequence ID" value="PKU34434.1"/>
    <property type="molecule type" value="Genomic_DNA"/>
</dbReference>
<keyword evidence="3" id="KW-1185">Reference proteome</keyword>
<evidence type="ECO:0000256" key="1">
    <source>
        <dbReference type="SAM" id="MobiDB-lite"/>
    </source>
</evidence>
<dbReference type="Proteomes" id="UP000233556">
    <property type="component" value="Unassembled WGS sequence"/>
</dbReference>
<accession>A0A2I0TKT4</accession>
<evidence type="ECO:0000313" key="2">
    <source>
        <dbReference type="EMBL" id="PKU34434.1"/>
    </source>
</evidence>
<name>A0A2I0TKT4_LIMLA</name>
<proteinExistence type="predicted"/>